<dbReference type="Gene3D" id="3.40.50.150">
    <property type="entry name" value="Vaccinia Virus protein VP39"/>
    <property type="match status" value="2"/>
</dbReference>
<keyword evidence="4" id="KW-0808">Transferase</keyword>
<evidence type="ECO:0000256" key="2">
    <source>
        <dbReference type="ARBA" id="ARBA00012185"/>
    </source>
</evidence>
<dbReference type="eggNOG" id="COG0863">
    <property type="taxonomic scope" value="Bacteria"/>
</dbReference>
<dbReference type="STRING" id="502025.Hoch_6814"/>
<keyword evidence="9" id="KW-1185">Reference proteome</keyword>
<keyword evidence="5" id="KW-0949">S-adenosyl-L-methionine</keyword>
<dbReference type="REBASE" id="22304">
    <property type="entry name" value="M.HocORF6814P"/>
</dbReference>
<protein>
    <recommendedName>
        <fullName evidence="2">site-specific DNA-methyltransferase (cytosine-N(4)-specific)</fullName>
        <ecNumber evidence="2">2.1.1.113</ecNumber>
    </recommendedName>
</protein>
<comment type="similarity">
    <text evidence="1">Belongs to the N(4)/N(6)-methyltransferase family. N(4) subfamily.</text>
</comment>
<comment type="catalytic activity">
    <reaction evidence="7">
        <text>a 2'-deoxycytidine in DNA + S-adenosyl-L-methionine = an N(4)-methyl-2'-deoxycytidine in DNA + S-adenosyl-L-homocysteine + H(+)</text>
        <dbReference type="Rhea" id="RHEA:16857"/>
        <dbReference type="Rhea" id="RHEA-COMP:11369"/>
        <dbReference type="Rhea" id="RHEA-COMP:13674"/>
        <dbReference type="ChEBI" id="CHEBI:15378"/>
        <dbReference type="ChEBI" id="CHEBI:57856"/>
        <dbReference type="ChEBI" id="CHEBI:59789"/>
        <dbReference type="ChEBI" id="CHEBI:85452"/>
        <dbReference type="ChEBI" id="CHEBI:137933"/>
        <dbReference type="EC" id="2.1.1.113"/>
    </reaction>
</comment>
<keyword evidence="3" id="KW-0489">Methyltransferase</keyword>
<dbReference type="PROSITE" id="PS00093">
    <property type="entry name" value="N4_MTASE"/>
    <property type="match status" value="1"/>
</dbReference>
<proteinExistence type="inferred from homology"/>
<evidence type="ECO:0000256" key="3">
    <source>
        <dbReference type="ARBA" id="ARBA00022603"/>
    </source>
</evidence>
<accession>D0LUF5</accession>
<dbReference type="GO" id="GO:0032259">
    <property type="term" value="P:methylation"/>
    <property type="evidence" value="ECO:0007669"/>
    <property type="project" value="UniProtKB-KW"/>
</dbReference>
<evidence type="ECO:0000256" key="6">
    <source>
        <dbReference type="ARBA" id="ARBA00022747"/>
    </source>
</evidence>
<dbReference type="InterPro" id="IPR029063">
    <property type="entry name" value="SAM-dependent_MTases_sf"/>
</dbReference>
<dbReference type="KEGG" id="hoh:Hoch_6814"/>
<dbReference type="SUPFAM" id="SSF53335">
    <property type="entry name" value="S-adenosyl-L-methionine-dependent methyltransferases"/>
    <property type="match status" value="1"/>
</dbReference>
<dbReference type="GO" id="GO:0015667">
    <property type="term" value="F:site-specific DNA-methyltransferase (cytosine-N4-specific) activity"/>
    <property type="evidence" value="ECO:0007669"/>
    <property type="project" value="UniProtKB-EC"/>
</dbReference>
<dbReference type="HOGENOM" id="CLU_027633_1_1_7"/>
<evidence type="ECO:0000256" key="1">
    <source>
        <dbReference type="ARBA" id="ARBA00010203"/>
    </source>
</evidence>
<dbReference type="AlphaFoldDB" id="D0LUF5"/>
<dbReference type="GO" id="GO:0003677">
    <property type="term" value="F:DNA binding"/>
    <property type="evidence" value="ECO:0007669"/>
    <property type="project" value="InterPro"/>
</dbReference>
<name>D0LUF5_HALO1</name>
<evidence type="ECO:0000313" key="8">
    <source>
        <dbReference type="EMBL" id="ACY19278.1"/>
    </source>
</evidence>
<reference evidence="8 9" key="1">
    <citation type="journal article" date="2010" name="Stand. Genomic Sci.">
        <title>Complete genome sequence of Haliangium ochraceum type strain (SMP-2).</title>
        <authorList>
            <consortium name="US DOE Joint Genome Institute (JGI-PGF)"/>
            <person name="Ivanova N."/>
            <person name="Daum C."/>
            <person name="Lang E."/>
            <person name="Abt B."/>
            <person name="Kopitz M."/>
            <person name="Saunders E."/>
            <person name="Lapidus A."/>
            <person name="Lucas S."/>
            <person name="Glavina Del Rio T."/>
            <person name="Nolan M."/>
            <person name="Tice H."/>
            <person name="Copeland A."/>
            <person name="Cheng J.F."/>
            <person name="Chen F."/>
            <person name="Bruce D."/>
            <person name="Goodwin L."/>
            <person name="Pitluck S."/>
            <person name="Mavromatis K."/>
            <person name="Pati A."/>
            <person name="Mikhailova N."/>
            <person name="Chen A."/>
            <person name="Palaniappan K."/>
            <person name="Land M."/>
            <person name="Hauser L."/>
            <person name="Chang Y.J."/>
            <person name="Jeffries C.D."/>
            <person name="Detter J.C."/>
            <person name="Brettin T."/>
            <person name="Rohde M."/>
            <person name="Goker M."/>
            <person name="Bristow J."/>
            <person name="Markowitz V."/>
            <person name="Eisen J.A."/>
            <person name="Hugenholtz P."/>
            <person name="Kyrpides N.C."/>
            <person name="Klenk H.P."/>
        </authorList>
    </citation>
    <scope>NUCLEOTIDE SEQUENCE [LARGE SCALE GENOMIC DNA]</scope>
    <source>
        <strain evidence="9">DSM 14365 / CIP 107738 / JCM 11303 / AJ 13395 / SMP-2</strain>
    </source>
</reference>
<sequence>MQRSGDPEWSEVLARALTAPQRDSNGSVAESLTHALHTYPARLHPATARQLVSKLLPAAPAAPAADADAPGADQTSAEGALKTVIDPFCGAGTVLVEARRVGALALGVDANPLAALIARAKTWTAPAHRRALLRKLGRELSAATWNEGKAARRADYEPAPLRLPAGVDPVVRSQRLEGWFPPHVRRELEFLATGIDDVRGQDPELADVLVVVLSSILYKVSRRASDTDPRRVERRIGRGMAARYFGQRVELLVKGLDALASSSDGPPPVVHTGDARKLDELELAPASVSLAVTSPPYAGTYDYAEQHRLRLDFLGLPAGRFRAAELGSRQQFAGDGALKRRARRRYKRALGGAMEALARVLVPGGWAAVILGDSVAGDRAMWADEVLEEAASEYFSLRASAWQERGKLGSLEYEAFGDAPKREHIFLIERRPH</sequence>
<gene>
    <name evidence="8" type="ordered locus">Hoch_6814</name>
</gene>
<dbReference type="Proteomes" id="UP000001880">
    <property type="component" value="Chromosome"/>
</dbReference>
<evidence type="ECO:0000313" key="9">
    <source>
        <dbReference type="Proteomes" id="UP000001880"/>
    </source>
</evidence>
<dbReference type="InterPro" id="IPR017985">
    <property type="entry name" value="MeTrfase_CN4_CS"/>
</dbReference>
<keyword evidence="6" id="KW-0680">Restriction system</keyword>
<evidence type="ECO:0000256" key="5">
    <source>
        <dbReference type="ARBA" id="ARBA00022691"/>
    </source>
</evidence>
<dbReference type="EMBL" id="CP001804">
    <property type="protein sequence ID" value="ACY19278.1"/>
    <property type="molecule type" value="Genomic_DNA"/>
</dbReference>
<evidence type="ECO:0000256" key="7">
    <source>
        <dbReference type="ARBA" id="ARBA00049120"/>
    </source>
</evidence>
<evidence type="ECO:0000256" key="4">
    <source>
        <dbReference type="ARBA" id="ARBA00022679"/>
    </source>
</evidence>
<dbReference type="GO" id="GO:0009307">
    <property type="term" value="P:DNA restriction-modification system"/>
    <property type="evidence" value="ECO:0007669"/>
    <property type="project" value="UniProtKB-KW"/>
</dbReference>
<dbReference type="EC" id="2.1.1.113" evidence="2"/>
<organism evidence="8 9">
    <name type="scientific">Haliangium ochraceum (strain DSM 14365 / JCM 11303 / SMP-2)</name>
    <dbReference type="NCBI Taxonomy" id="502025"/>
    <lineage>
        <taxon>Bacteria</taxon>
        <taxon>Pseudomonadati</taxon>
        <taxon>Myxococcota</taxon>
        <taxon>Polyangia</taxon>
        <taxon>Haliangiales</taxon>
        <taxon>Kofleriaceae</taxon>
        <taxon>Haliangium</taxon>
    </lineage>
</organism>